<feature type="domain" description="Sushi" evidence="5">
    <location>
        <begin position="1"/>
        <end position="60"/>
    </location>
</feature>
<comment type="caution">
    <text evidence="4">Lacks conserved residue(s) required for the propagation of feature annotation.</text>
</comment>
<dbReference type="PROSITE" id="PS50923">
    <property type="entry name" value="SUSHI"/>
    <property type="match status" value="1"/>
</dbReference>
<feature type="non-terminal residue" evidence="6">
    <location>
        <position position="1"/>
    </location>
</feature>
<keyword evidence="3" id="KW-1015">Disulfide bond</keyword>
<dbReference type="Gene3D" id="2.10.70.10">
    <property type="entry name" value="Complement Module, domain 1"/>
    <property type="match status" value="1"/>
</dbReference>
<dbReference type="Pfam" id="PF00084">
    <property type="entry name" value="Sushi"/>
    <property type="match status" value="1"/>
</dbReference>
<proteinExistence type="predicted"/>
<name>A0ABV0RH77_9TELE</name>
<accession>A0ABV0RH77</accession>
<sequence length="105" mass="12035">IICGDPGPIANGIYLGREFTFNHTVAYRCNPGYLMEPAGRSVLSCTKDGAWNQTKPSCKGIRKHKCQIYYPEAVYHLIMVQKWHLWECPVLCMRYHNCSDLRAQA</sequence>
<evidence type="ECO:0000256" key="4">
    <source>
        <dbReference type="PROSITE-ProRule" id="PRU00302"/>
    </source>
</evidence>
<evidence type="ECO:0000313" key="7">
    <source>
        <dbReference type="Proteomes" id="UP001434883"/>
    </source>
</evidence>
<dbReference type="CDD" id="cd00033">
    <property type="entry name" value="CCP"/>
    <property type="match status" value="1"/>
</dbReference>
<keyword evidence="1" id="KW-0732">Signal</keyword>
<dbReference type="InterPro" id="IPR000436">
    <property type="entry name" value="Sushi_SCR_CCP_dom"/>
</dbReference>
<keyword evidence="7" id="KW-1185">Reference proteome</keyword>
<protein>
    <recommendedName>
        <fullName evidence="5">Sushi domain-containing protein</fullName>
    </recommendedName>
</protein>
<keyword evidence="4" id="KW-0768">Sushi</keyword>
<evidence type="ECO:0000313" key="6">
    <source>
        <dbReference type="EMBL" id="MEQ2207512.1"/>
    </source>
</evidence>
<dbReference type="PANTHER" id="PTHR45656">
    <property type="entry name" value="PROTEIN CBR-CLEC-78"/>
    <property type="match status" value="1"/>
</dbReference>
<dbReference type="PANTHER" id="PTHR45656:SF4">
    <property type="entry name" value="PROTEIN CBR-CLEC-78"/>
    <property type="match status" value="1"/>
</dbReference>
<reference evidence="6 7" key="1">
    <citation type="submission" date="2021-06" db="EMBL/GenBank/DDBJ databases">
        <authorList>
            <person name="Palmer J.M."/>
        </authorList>
    </citation>
    <scope>NUCLEOTIDE SEQUENCE [LARGE SCALE GENOMIC DNA]</scope>
    <source>
        <strain evidence="6 7">XC_2019</strain>
        <tissue evidence="6">Muscle</tissue>
    </source>
</reference>
<gene>
    <name evidence="6" type="ORF">XENOCAPTIV_013702</name>
</gene>
<evidence type="ECO:0000259" key="5">
    <source>
        <dbReference type="PROSITE" id="PS50923"/>
    </source>
</evidence>
<dbReference type="InterPro" id="IPR051277">
    <property type="entry name" value="SEZ6_CSMD_C4BPB_Regulators"/>
</dbReference>
<dbReference type="InterPro" id="IPR035976">
    <property type="entry name" value="Sushi/SCR/CCP_sf"/>
</dbReference>
<dbReference type="SMART" id="SM00032">
    <property type="entry name" value="CCP"/>
    <property type="match status" value="1"/>
</dbReference>
<comment type="caution">
    <text evidence="6">The sequence shown here is derived from an EMBL/GenBank/DDBJ whole genome shotgun (WGS) entry which is preliminary data.</text>
</comment>
<evidence type="ECO:0000256" key="3">
    <source>
        <dbReference type="ARBA" id="ARBA00023157"/>
    </source>
</evidence>
<dbReference type="Proteomes" id="UP001434883">
    <property type="component" value="Unassembled WGS sequence"/>
</dbReference>
<organism evidence="6 7">
    <name type="scientific">Xenoophorus captivus</name>
    <dbReference type="NCBI Taxonomy" id="1517983"/>
    <lineage>
        <taxon>Eukaryota</taxon>
        <taxon>Metazoa</taxon>
        <taxon>Chordata</taxon>
        <taxon>Craniata</taxon>
        <taxon>Vertebrata</taxon>
        <taxon>Euteleostomi</taxon>
        <taxon>Actinopterygii</taxon>
        <taxon>Neopterygii</taxon>
        <taxon>Teleostei</taxon>
        <taxon>Neoteleostei</taxon>
        <taxon>Acanthomorphata</taxon>
        <taxon>Ovalentaria</taxon>
        <taxon>Atherinomorphae</taxon>
        <taxon>Cyprinodontiformes</taxon>
        <taxon>Goodeidae</taxon>
        <taxon>Xenoophorus</taxon>
    </lineage>
</organism>
<evidence type="ECO:0000256" key="1">
    <source>
        <dbReference type="ARBA" id="ARBA00022729"/>
    </source>
</evidence>
<dbReference type="EMBL" id="JAHRIN010044859">
    <property type="protein sequence ID" value="MEQ2207512.1"/>
    <property type="molecule type" value="Genomic_DNA"/>
</dbReference>
<dbReference type="SUPFAM" id="SSF57535">
    <property type="entry name" value="Complement control module/SCR domain"/>
    <property type="match status" value="1"/>
</dbReference>
<evidence type="ECO:0000256" key="2">
    <source>
        <dbReference type="ARBA" id="ARBA00022737"/>
    </source>
</evidence>
<keyword evidence="2" id="KW-0677">Repeat</keyword>